<evidence type="ECO:0000256" key="6">
    <source>
        <dbReference type="ARBA" id="ARBA00023163"/>
    </source>
</evidence>
<accession>A0A9P8VZD2</accession>
<dbReference type="GO" id="GO:0005634">
    <property type="term" value="C:nucleus"/>
    <property type="evidence" value="ECO:0007669"/>
    <property type="project" value="UniProtKB-SubCell"/>
</dbReference>
<dbReference type="OrthoDB" id="189997at2759"/>
<dbReference type="PROSITE" id="PS00463">
    <property type="entry name" value="ZN2_CY6_FUNGAL_1"/>
    <property type="match status" value="1"/>
</dbReference>
<feature type="domain" description="Zn(2)-C6 fungal-type" evidence="9">
    <location>
        <begin position="17"/>
        <end position="47"/>
    </location>
</feature>
<evidence type="ECO:0000256" key="3">
    <source>
        <dbReference type="ARBA" id="ARBA00022833"/>
    </source>
</evidence>
<evidence type="ECO:0000256" key="7">
    <source>
        <dbReference type="ARBA" id="ARBA00023242"/>
    </source>
</evidence>
<comment type="caution">
    <text evidence="10">The sequence shown here is derived from an EMBL/GenBank/DDBJ whole genome shotgun (WGS) entry which is preliminary data.</text>
</comment>
<dbReference type="EMBL" id="JAGPYM010000020">
    <property type="protein sequence ID" value="KAH6884603.1"/>
    <property type="molecule type" value="Genomic_DNA"/>
</dbReference>
<dbReference type="CDD" id="cd00067">
    <property type="entry name" value="GAL4"/>
    <property type="match status" value="1"/>
</dbReference>
<dbReference type="GO" id="GO:0043565">
    <property type="term" value="F:sequence-specific DNA binding"/>
    <property type="evidence" value="ECO:0007669"/>
    <property type="project" value="TreeGrafter"/>
</dbReference>
<dbReference type="GO" id="GO:0008270">
    <property type="term" value="F:zinc ion binding"/>
    <property type="evidence" value="ECO:0007669"/>
    <property type="project" value="InterPro"/>
</dbReference>
<evidence type="ECO:0000256" key="5">
    <source>
        <dbReference type="ARBA" id="ARBA00023125"/>
    </source>
</evidence>
<keyword evidence="5" id="KW-0238">DNA-binding</keyword>
<dbReference type="Gene3D" id="4.10.240.10">
    <property type="entry name" value="Zn(2)-C6 fungal-type DNA-binding domain"/>
    <property type="match status" value="1"/>
</dbReference>
<dbReference type="GO" id="GO:0045944">
    <property type="term" value="P:positive regulation of transcription by RNA polymerase II"/>
    <property type="evidence" value="ECO:0007669"/>
    <property type="project" value="TreeGrafter"/>
</dbReference>
<sequence>MPREQRRSNVRRANVTACSRCRSRKQRCDQNIPACSNCERAGVECVSTDIDGRVAPRSYMRSLEDRIAYLEAQLSAHGIEDGDMLSPNFSPSSERDLGPSSTLSQETDRDSRENARLALALRPIARLG</sequence>
<dbReference type="SUPFAM" id="SSF57701">
    <property type="entry name" value="Zn2/Cys6 DNA-binding domain"/>
    <property type="match status" value="1"/>
</dbReference>
<evidence type="ECO:0000313" key="11">
    <source>
        <dbReference type="Proteomes" id="UP000777438"/>
    </source>
</evidence>
<dbReference type="PANTHER" id="PTHR47782">
    <property type="entry name" value="ZN(II)2CYS6 TRANSCRIPTION FACTOR (EUROFUNG)-RELATED"/>
    <property type="match status" value="1"/>
</dbReference>
<evidence type="ECO:0000313" key="10">
    <source>
        <dbReference type="EMBL" id="KAH6884603.1"/>
    </source>
</evidence>
<keyword evidence="3" id="KW-0862">Zinc</keyword>
<evidence type="ECO:0000256" key="1">
    <source>
        <dbReference type="ARBA" id="ARBA00004123"/>
    </source>
</evidence>
<comment type="subcellular location">
    <subcellularLocation>
        <location evidence="1">Nucleus</location>
    </subcellularLocation>
</comment>
<dbReference type="PANTHER" id="PTHR47782:SF12">
    <property type="entry name" value="ZN(II)2CYS6 TRANSCRIPTION FACTOR (EUROFUNG)"/>
    <property type="match status" value="1"/>
</dbReference>
<evidence type="ECO:0000256" key="2">
    <source>
        <dbReference type="ARBA" id="ARBA00022723"/>
    </source>
</evidence>
<feature type="region of interest" description="Disordered" evidence="8">
    <location>
        <begin position="80"/>
        <end position="115"/>
    </location>
</feature>
<evidence type="ECO:0000256" key="8">
    <source>
        <dbReference type="SAM" id="MobiDB-lite"/>
    </source>
</evidence>
<name>A0A9P8VZD2_9HYPO</name>
<dbReference type="CDD" id="cd14723">
    <property type="entry name" value="ZIP_Ppr1"/>
    <property type="match status" value="1"/>
</dbReference>
<organism evidence="10 11">
    <name type="scientific">Thelonectria olida</name>
    <dbReference type="NCBI Taxonomy" id="1576542"/>
    <lineage>
        <taxon>Eukaryota</taxon>
        <taxon>Fungi</taxon>
        <taxon>Dikarya</taxon>
        <taxon>Ascomycota</taxon>
        <taxon>Pezizomycotina</taxon>
        <taxon>Sordariomycetes</taxon>
        <taxon>Hypocreomycetidae</taxon>
        <taxon>Hypocreales</taxon>
        <taxon>Nectriaceae</taxon>
        <taxon>Thelonectria</taxon>
    </lineage>
</organism>
<keyword evidence="4" id="KW-0805">Transcription regulation</keyword>
<dbReference type="InterPro" id="IPR036864">
    <property type="entry name" value="Zn2-C6_fun-type_DNA-bd_sf"/>
</dbReference>
<reference evidence="10 11" key="1">
    <citation type="journal article" date="2021" name="Nat. Commun.">
        <title>Genetic determinants of endophytism in the Arabidopsis root mycobiome.</title>
        <authorList>
            <person name="Mesny F."/>
            <person name="Miyauchi S."/>
            <person name="Thiergart T."/>
            <person name="Pickel B."/>
            <person name="Atanasova L."/>
            <person name="Karlsson M."/>
            <person name="Huettel B."/>
            <person name="Barry K.W."/>
            <person name="Haridas S."/>
            <person name="Chen C."/>
            <person name="Bauer D."/>
            <person name="Andreopoulos W."/>
            <person name="Pangilinan J."/>
            <person name="LaButti K."/>
            <person name="Riley R."/>
            <person name="Lipzen A."/>
            <person name="Clum A."/>
            <person name="Drula E."/>
            <person name="Henrissat B."/>
            <person name="Kohler A."/>
            <person name="Grigoriev I.V."/>
            <person name="Martin F.M."/>
            <person name="Hacquard S."/>
        </authorList>
    </citation>
    <scope>NUCLEOTIDE SEQUENCE [LARGE SCALE GENOMIC DNA]</scope>
    <source>
        <strain evidence="10 11">MPI-CAGE-CH-0241</strain>
    </source>
</reference>
<dbReference type="GO" id="GO:0000981">
    <property type="term" value="F:DNA-binding transcription factor activity, RNA polymerase II-specific"/>
    <property type="evidence" value="ECO:0007669"/>
    <property type="project" value="InterPro"/>
</dbReference>
<feature type="compositionally biased region" description="Basic and acidic residues" evidence="8">
    <location>
        <begin position="106"/>
        <end position="115"/>
    </location>
</feature>
<keyword evidence="6" id="KW-0804">Transcription</keyword>
<evidence type="ECO:0000256" key="4">
    <source>
        <dbReference type="ARBA" id="ARBA00023015"/>
    </source>
</evidence>
<dbReference type="InterPro" id="IPR052202">
    <property type="entry name" value="Yeast_MetPath_Reg"/>
</dbReference>
<evidence type="ECO:0000259" key="9">
    <source>
        <dbReference type="PROSITE" id="PS50048"/>
    </source>
</evidence>
<dbReference type="SMART" id="SM00066">
    <property type="entry name" value="GAL4"/>
    <property type="match status" value="1"/>
</dbReference>
<dbReference type="AlphaFoldDB" id="A0A9P8VZD2"/>
<keyword evidence="2" id="KW-0479">Metal-binding</keyword>
<dbReference type="PROSITE" id="PS50048">
    <property type="entry name" value="ZN2_CY6_FUNGAL_2"/>
    <property type="match status" value="1"/>
</dbReference>
<dbReference type="InterPro" id="IPR001138">
    <property type="entry name" value="Zn2Cys6_DnaBD"/>
</dbReference>
<keyword evidence="11" id="KW-1185">Reference proteome</keyword>
<dbReference type="Pfam" id="PF00172">
    <property type="entry name" value="Zn_clus"/>
    <property type="match status" value="1"/>
</dbReference>
<proteinExistence type="predicted"/>
<protein>
    <recommendedName>
        <fullName evidence="9">Zn(2)-C6 fungal-type domain-containing protein</fullName>
    </recommendedName>
</protein>
<dbReference type="Proteomes" id="UP000777438">
    <property type="component" value="Unassembled WGS sequence"/>
</dbReference>
<gene>
    <name evidence="10" type="ORF">B0T10DRAFT_493467</name>
</gene>
<keyword evidence="7" id="KW-0539">Nucleus</keyword>